<keyword evidence="3" id="KW-1185">Reference proteome</keyword>
<dbReference type="Gene3D" id="2.60.40.3940">
    <property type="match status" value="1"/>
</dbReference>
<evidence type="ECO:0000313" key="3">
    <source>
        <dbReference type="Proteomes" id="UP000426246"/>
    </source>
</evidence>
<proteinExistence type="predicted"/>
<evidence type="ECO:0000259" key="1">
    <source>
        <dbReference type="Pfam" id="PF12571"/>
    </source>
</evidence>
<dbReference type="EMBL" id="CP034235">
    <property type="protein sequence ID" value="QGQ97049.1"/>
    <property type="molecule type" value="Genomic_DNA"/>
</dbReference>
<dbReference type="OrthoDB" id="1624444at2"/>
<dbReference type="CDD" id="cd19958">
    <property type="entry name" value="pyocin_knob"/>
    <property type="match status" value="1"/>
</dbReference>
<dbReference type="Proteomes" id="UP000426246">
    <property type="component" value="Chromosome"/>
</dbReference>
<gene>
    <name evidence="2" type="ORF">EHS13_20240</name>
</gene>
<dbReference type="AlphaFoldDB" id="A0A6B8RM04"/>
<dbReference type="RefSeq" id="WP_155702149.1">
    <property type="nucleotide sequence ID" value="NZ_CP034235.1"/>
</dbReference>
<evidence type="ECO:0000313" key="2">
    <source>
        <dbReference type="EMBL" id="QGQ97049.1"/>
    </source>
</evidence>
<sequence>MSNFGGLILTNKGRALQAKVQAGAVLHFNRIAIGDGNLGSTTISSLNALVSEKKSLAITKLKTQGVDKAIVGGVLSNSAIVTGFYFREIGVFAQDPTDGEILYCYANAGAGAEYIPAGGGPDIIEKNIDVITLTANAASITATIASGIYASVVDFTTHQTATTLDHPDSSVITAKIAPKAVTAAKIADNTIGAGQMAAGAATDTVIGNRTIDDTVVAAAGADTPTRLWSKIGYVLKTLMGTANWWTLPSLTITAIITALGLKAPLASPALTGIPTAPTAAAATSTTQLGTTAHTQAAIDAKYTTADVLTKLKTVDGSGSGLDADLLDGSQGTEYVRNNYGYWAGNNANTAITEGTYNFQSGSTNTPNGDWCTLHVFSAVGSASDRVIQIANVWNLSNDIYVRRLNSATWSAWTKMWTDENSPASLAANGYQKLASGIIIQGGTANVASGAFIPLNITLTTRIVSVTVTPRNSSMPATGVANSGGITNFQVFHGLGATAIDMHWMAIGY</sequence>
<name>A0A6B8RM04_9BACL</name>
<organism evidence="2 3">
    <name type="scientific">Paenibacillus psychroresistens</name>
    <dbReference type="NCBI Taxonomy" id="1778678"/>
    <lineage>
        <taxon>Bacteria</taxon>
        <taxon>Bacillati</taxon>
        <taxon>Bacillota</taxon>
        <taxon>Bacilli</taxon>
        <taxon>Bacillales</taxon>
        <taxon>Paenibacillaceae</taxon>
        <taxon>Paenibacillus</taxon>
    </lineage>
</organism>
<dbReference type="KEGG" id="ppsc:EHS13_20240"/>
<feature type="domain" description="Phage tail fibre protein N-terminal" evidence="1">
    <location>
        <begin position="7"/>
        <end position="95"/>
    </location>
</feature>
<protein>
    <recommendedName>
        <fullName evidence="1">Phage tail fibre protein N-terminal domain-containing protein</fullName>
    </recommendedName>
</protein>
<accession>A0A6B8RM04</accession>
<dbReference type="InterPro" id="IPR022225">
    <property type="entry name" value="Phage_tail_fibre_N"/>
</dbReference>
<reference evidence="3" key="1">
    <citation type="submission" date="2018-11" db="EMBL/GenBank/DDBJ databases">
        <title>Complete genome sequence of Paenibacillus sp. ML311-T8.</title>
        <authorList>
            <person name="Nam Y.-D."/>
            <person name="Kang J."/>
            <person name="Chung W.-H."/>
            <person name="Park Y.S."/>
        </authorList>
    </citation>
    <scope>NUCLEOTIDE SEQUENCE [LARGE SCALE GENOMIC DNA]</scope>
    <source>
        <strain evidence="3">ML311-T8</strain>
    </source>
</reference>
<dbReference type="Pfam" id="PF12571">
    <property type="entry name" value="Phage_tail_fib"/>
    <property type="match status" value="1"/>
</dbReference>